<dbReference type="AlphaFoldDB" id="A0A9Q3V204"/>
<keyword evidence="4" id="KW-0472">Membrane</keyword>
<dbReference type="GO" id="GO:0043565">
    <property type="term" value="F:sequence-specific DNA binding"/>
    <property type="evidence" value="ECO:0007669"/>
    <property type="project" value="InterPro"/>
</dbReference>
<evidence type="ECO:0000256" key="4">
    <source>
        <dbReference type="SAM" id="Phobius"/>
    </source>
</evidence>
<protein>
    <submittedName>
        <fullName evidence="6">Helix-turn-helix domain-containing protein</fullName>
    </submittedName>
</protein>
<reference evidence="6" key="1">
    <citation type="submission" date="2021-11" db="EMBL/GenBank/DDBJ databases">
        <title>Description of novel Chryseobacterium species.</title>
        <authorList>
            <person name="Saticioglu I.B."/>
            <person name="Ay H."/>
            <person name="Altun S."/>
            <person name="Duman M."/>
        </authorList>
    </citation>
    <scope>NUCLEOTIDE SEQUENCE</scope>
    <source>
        <strain evidence="6">C-17</strain>
    </source>
</reference>
<accession>A0A9Q3V204</accession>
<dbReference type="SUPFAM" id="SSF46689">
    <property type="entry name" value="Homeodomain-like"/>
    <property type="match status" value="1"/>
</dbReference>
<dbReference type="Pfam" id="PF12833">
    <property type="entry name" value="HTH_18"/>
    <property type="match status" value="1"/>
</dbReference>
<dbReference type="GO" id="GO:0003700">
    <property type="term" value="F:DNA-binding transcription factor activity"/>
    <property type="evidence" value="ECO:0007669"/>
    <property type="project" value="InterPro"/>
</dbReference>
<gene>
    <name evidence="6" type="ORF">LO744_05385</name>
</gene>
<dbReference type="Gene3D" id="1.10.10.60">
    <property type="entry name" value="Homeodomain-like"/>
    <property type="match status" value="2"/>
</dbReference>
<evidence type="ECO:0000256" key="1">
    <source>
        <dbReference type="ARBA" id="ARBA00023015"/>
    </source>
</evidence>
<evidence type="ECO:0000256" key="2">
    <source>
        <dbReference type="ARBA" id="ARBA00023125"/>
    </source>
</evidence>
<feature type="domain" description="HTH araC/xylS-type" evidence="5">
    <location>
        <begin position="278"/>
        <end position="382"/>
    </location>
</feature>
<keyword evidence="4" id="KW-1133">Transmembrane helix</keyword>
<feature type="transmembrane region" description="Helical" evidence="4">
    <location>
        <begin position="170"/>
        <end position="190"/>
    </location>
</feature>
<evidence type="ECO:0000313" key="7">
    <source>
        <dbReference type="Proteomes" id="UP001108025"/>
    </source>
</evidence>
<comment type="caution">
    <text evidence="6">The sequence shown here is derived from an EMBL/GenBank/DDBJ whole genome shotgun (WGS) entry which is preliminary data.</text>
</comment>
<dbReference type="SMART" id="SM00342">
    <property type="entry name" value="HTH_ARAC"/>
    <property type="match status" value="1"/>
</dbReference>
<dbReference type="InterPro" id="IPR018060">
    <property type="entry name" value="HTH_AraC"/>
</dbReference>
<dbReference type="Proteomes" id="UP001108025">
    <property type="component" value="Unassembled WGS sequence"/>
</dbReference>
<keyword evidence="1" id="KW-0805">Transcription regulation</keyword>
<feature type="transmembrane region" description="Helical" evidence="4">
    <location>
        <begin position="34"/>
        <end position="51"/>
    </location>
</feature>
<dbReference type="PROSITE" id="PS00041">
    <property type="entry name" value="HTH_ARAC_FAMILY_1"/>
    <property type="match status" value="1"/>
</dbReference>
<sequence>MIYTTLLNIAVFQGIILGLVILKSSLFNSKSNKYLAFLLFALSIVLLNHVFEIHGVFETYPLLRFLDNIDWIFLLPAFLFLFIINRIDDDVKNKQKTYLCYIPFVYNSILNTIICLDVVAGIYKIPDSYMSLINILQIIQLLMAVIIVVFLPFYSYFMIRHLKNSQEKKWVITLLTILYLLLIVWLTTYLVELFFQSDISSVMSIVAIAATFFIHWTAYIGIYKYKLAKNKEAIYQFLNNDLATLTVHLPITENNTTEETISTEEYRESITVDNIYFQKLEILCREHHIYTDSTLNRERVAEKLGISAGYVSQIVNAVTGDNFAHYINQYRVEAVKEMISNPEFENYTLLTMGLEAGFTSKTTFYNSFKKVTGQTPNEYKNTIK</sequence>
<dbReference type="EMBL" id="JAJNAY010000001">
    <property type="protein sequence ID" value="MCD1116288.1"/>
    <property type="molecule type" value="Genomic_DNA"/>
</dbReference>
<feature type="transmembrane region" description="Helical" evidence="4">
    <location>
        <begin position="6"/>
        <end position="22"/>
    </location>
</feature>
<feature type="transmembrane region" description="Helical" evidence="4">
    <location>
        <begin position="135"/>
        <end position="158"/>
    </location>
</feature>
<keyword evidence="3" id="KW-0804">Transcription</keyword>
<keyword evidence="2" id="KW-0238">DNA-binding</keyword>
<dbReference type="PANTHER" id="PTHR43280:SF29">
    <property type="entry name" value="ARAC-FAMILY TRANSCRIPTIONAL REGULATOR"/>
    <property type="match status" value="1"/>
</dbReference>
<keyword evidence="4" id="KW-0812">Transmembrane</keyword>
<dbReference type="PROSITE" id="PS01124">
    <property type="entry name" value="HTH_ARAC_FAMILY_2"/>
    <property type="match status" value="1"/>
</dbReference>
<feature type="transmembrane region" description="Helical" evidence="4">
    <location>
        <begin position="71"/>
        <end position="87"/>
    </location>
</feature>
<feature type="transmembrane region" description="Helical" evidence="4">
    <location>
        <begin position="99"/>
        <end position="123"/>
    </location>
</feature>
<evidence type="ECO:0000259" key="5">
    <source>
        <dbReference type="PROSITE" id="PS01124"/>
    </source>
</evidence>
<keyword evidence="7" id="KW-1185">Reference proteome</keyword>
<organism evidence="6 7">
    <name type="scientific">Chryseobacterium turcicum</name>
    <dbReference type="NCBI Taxonomy" id="2898076"/>
    <lineage>
        <taxon>Bacteria</taxon>
        <taxon>Pseudomonadati</taxon>
        <taxon>Bacteroidota</taxon>
        <taxon>Flavobacteriia</taxon>
        <taxon>Flavobacteriales</taxon>
        <taxon>Weeksellaceae</taxon>
        <taxon>Chryseobacterium group</taxon>
        <taxon>Chryseobacterium</taxon>
    </lineage>
</organism>
<dbReference type="InterPro" id="IPR018062">
    <property type="entry name" value="HTH_AraC-typ_CS"/>
</dbReference>
<feature type="transmembrane region" description="Helical" evidence="4">
    <location>
        <begin position="202"/>
        <end position="222"/>
    </location>
</feature>
<name>A0A9Q3V204_9FLAO</name>
<dbReference type="RefSeq" id="WP_230667615.1">
    <property type="nucleotide sequence ID" value="NZ_JAJNAY010000001.1"/>
</dbReference>
<dbReference type="PANTHER" id="PTHR43280">
    <property type="entry name" value="ARAC-FAMILY TRANSCRIPTIONAL REGULATOR"/>
    <property type="match status" value="1"/>
</dbReference>
<proteinExistence type="predicted"/>
<dbReference type="InterPro" id="IPR009057">
    <property type="entry name" value="Homeodomain-like_sf"/>
</dbReference>
<evidence type="ECO:0000256" key="3">
    <source>
        <dbReference type="ARBA" id="ARBA00023163"/>
    </source>
</evidence>
<evidence type="ECO:0000313" key="6">
    <source>
        <dbReference type="EMBL" id="MCD1116288.1"/>
    </source>
</evidence>